<evidence type="ECO:0000259" key="4">
    <source>
        <dbReference type="Pfam" id="PF13529"/>
    </source>
</evidence>
<feature type="domain" description="SbsA Ig-like" evidence="3">
    <location>
        <begin position="285"/>
        <end position="366"/>
    </location>
</feature>
<evidence type="ECO:0000256" key="2">
    <source>
        <dbReference type="SAM" id="Phobius"/>
    </source>
</evidence>
<dbReference type="Pfam" id="PF13205">
    <property type="entry name" value="Big_5"/>
    <property type="match status" value="3"/>
</dbReference>
<feature type="domain" description="SbsA Ig-like" evidence="3">
    <location>
        <begin position="371"/>
        <end position="463"/>
    </location>
</feature>
<keyword evidence="1" id="KW-0732">Signal</keyword>
<gene>
    <name evidence="5" type="ORF">A2215_03650</name>
</gene>
<protein>
    <recommendedName>
        <fullName evidence="7">Peptidase C39-like domain-containing protein</fullName>
    </recommendedName>
</protein>
<name>A0A1F5E546_9BACT</name>
<dbReference type="InterPro" id="IPR039564">
    <property type="entry name" value="Peptidase_C39-like"/>
</dbReference>
<dbReference type="STRING" id="1797472.A2215_03650"/>
<feature type="transmembrane region" description="Helical" evidence="2">
    <location>
        <begin position="37"/>
        <end position="62"/>
    </location>
</feature>
<organism evidence="5 6">
    <name type="scientific">Candidatus Berkelbacteria bacterium RIFOXYA2_FULL_43_10</name>
    <dbReference type="NCBI Taxonomy" id="1797472"/>
    <lineage>
        <taxon>Bacteria</taxon>
        <taxon>Candidatus Berkelbacteria</taxon>
    </lineage>
</organism>
<sequence>MDLIAKSLLAVFLLMVLVHVAVNFLRRDLPAKKRGRIAKKIGGGILVVGFFLGTMLGLYLLVPPPNVARTLPAAGRKDAKQDGRIEIVFDRPVSRGELSKTIRPEAPGIWVFEGALYKTHLTRKLVFYPQETLDPDTEYTVTLAGIRNTLKWSQPKTYEFSFKTHKESQVTKVEAGKNEKVALKRGEVRIFFSEPVEGSHVVFEFFPSVNFETKIDKTGKIVSLIFTDELEPAAHYFLKVNLTSMKKDLTTDEMLEEGVLELVYSAQLQTEGVVGEASVLPIGASVAIDDSVAIRFNQAMDRQSVESNFTIEPRVSGSFEWADDYLMTFNPARLAYDTKYTIRVKRGARKKAGGSLKEEVVGSFSTMGKVALVSSSPIDGEGGINVASPVKLTLNQDVSRHVAESKFDIDPPVRGKFGWSSRQMIFTPSEPLKKNTAYRVSLAPGVESIKGLSSDKEIVLGFNTVQSIFRLPVPVFLQKYSLSCEVASLRMALAYKGVGATEDELIEKIGFDPTPHSNGVWGDPHERFVGNINGKQMTTGYGVYWGPIARVARSYREAREFSGWSLSQLLSEVSKGNPAIIWGYASGGKKVYWNTPDGKQILGVSGEHTYVVVGFVGTVENPSRIIVNDSLIGQVRLTRESFEKKWAAFGNSGVVVF</sequence>
<accession>A0A1F5E546</accession>
<dbReference type="InterPro" id="IPR032812">
    <property type="entry name" value="SbsA_Ig"/>
</dbReference>
<evidence type="ECO:0000313" key="6">
    <source>
        <dbReference type="Proteomes" id="UP000178583"/>
    </source>
</evidence>
<evidence type="ECO:0000259" key="3">
    <source>
        <dbReference type="Pfam" id="PF13205"/>
    </source>
</evidence>
<dbReference type="AlphaFoldDB" id="A0A1F5E546"/>
<evidence type="ECO:0008006" key="7">
    <source>
        <dbReference type="Google" id="ProtNLM"/>
    </source>
</evidence>
<feature type="transmembrane region" description="Helical" evidence="2">
    <location>
        <begin position="6"/>
        <end position="25"/>
    </location>
</feature>
<reference evidence="5 6" key="1">
    <citation type="journal article" date="2016" name="Nat. Commun.">
        <title>Thousands of microbial genomes shed light on interconnected biogeochemical processes in an aquifer system.</title>
        <authorList>
            <person name="Anantharaman K."/>
            <person name="Brown C.T."/>
            <person name="Hug L.A."/>
            <person name="Sharon I."/>
            <person name="Castelle C.J."/>
            <person name="Probst A.J."/>
            <person name="Thomas B.C."/>
            <person name="Singh A."/>
            <person name="Wilkins M.J."/>
            <person name="Karaoz U."/>
            <person name="Brodie E.L."/>
            <person name="Williams K.H."/>
            <person name="Hubbard S.S."/>
            <person name="Banfield J.F."/>
        </authorList>
    </citation>
    <scope>NUCLEOTIDE SEQUENCE [LARGE SCALE GENOMIC DNA]</scope>
</reference>
<evidence type="ECO:0000256" key="1">
    <source>
        <dbReference type="ARBA" id="ARBA00022729"/>
    </source>
</evidence>
<dbReference type="EMBL" id="MEZY01000049">
    <property type="protein sequence ID" value="OGD62517.1"/>
    <property type="molecule type" value="Genomic_DNA"/>
</dbReference>
<dbReference type="Gene3D" id="3.90.70.10">
    <property type="entry name" value="Cysteine proteinases"/>
    <property type="match status" value="1"/>
</dbReference>
<feature type="domain" description="Peptidase C39-like" evidence="4">
    <location>
        <begin position="472"/>
        <end position="630"/>
    </location>
</feature>
<dbReference type="PANTHER" id="PTHR37806">
    <property type="entry name" value="LMO0724 PROTEIN"/>
    <property type="match status" value="1"/>
</dbReference>
<evidence type="ECO:0000313" key="5">
    <source>
        <dbReference type="EMBL" id="OGD62517.1"/>
    </source>
</evidence>
<dbReference type="Proteomes" id="UP000178583">
    <property type="component" value="Unassembled WGS sequence"/>
</dbReference>
<keyword evidence="2" id="KW-0812">Transmembrane</keyword>
<dbReference type="PANTHER" id="PTHR37806:SF1">
    <property type="entry name" value="PEPTIDASE C39-LIKE DOMAIN-CONTAINING PROTEIN"/>
    <property type="match status" value="1"/>
</dbReference>
<keyword evidence="2" id="KW-0472">Membrane</keyword>
<keyword evidence="2" id="KW-1133">Transmembrane helix</keyword>
<feature type="domain" description="SbsA Ig-like" evidence="3">
    <location>
        <begin position="64"/>
        <end position="164"/>
    </location>
</feature>
<dbReference type="Gene3D" id="2.60.40.3710">
    <property type="match status" value="3"/>
</dbReference>
<comment type="caution">
    <text evidence="5">The sequence shown here is derived from an EMBL/GenBank/DDBJ whole genome shotgun (WGS) entry which is preliminary data.</text>
</comment>
<proteinExistence type="predicted"/>
<dbReference type="Pfam" id="PF13529">
    <property type="entry name" value="Peptidase_C39_2"/>
    <property type="match status" value="1"/>
</dbReference>